<evidence type="ECO:0000313" key="9">
    <source>
        <dbReference type="EMBL" id="KAG6416102.1"/>
    </source>
</evidence>
<evidence type="ECO:0000256" key="3">
    <source>
        <dbReference type="ARBA" id="ARBA00022617"/>
    </source>
</evidence>
<sequence length="297" mass="33190">MEIGVARLSSFYRIGSHEQARNVGKYIGRIRSCVHHRQLSPFLQSLVACFLQSLVASNLFPLFAAGVHLPSSATVDRIKEVSNKLFDDVSALFHHLDNGMLPINVPIPVHQARKKLADIFASIIASGKKANDLLQCFIDSKYKDGRPTSESEFITGLLLYGQHTSSITSTWTGAYFYATPNTCQPCWRSRRGLCKYMKTRFITTLEVLYKCIKKALRLHPPSIMLLPREDKGKEGNEYDTPKGHIVATSPAFANRLPRIYKDPERFAPRRDEDKSSGAGAICLSSDQGDMEPSAQKL</sequence>
<dbReference type="GO" id="GO:0005783">
    <property type="term" value="C:endoplasmic reticulum"/>
    <property type="evidence" value="ECO:0007669"/>
    <property type="project" value="TreeGrafter"/>
</dbReference>
<dbReference type="InterPro" id="IPR002403">
    <property type="entry name" value="Cyt_P450_E_grp-IV"/>
</dbReference>
<accession>A0A8X8ZS49</accession>
<dbReference type="PANTHER" id="PTHR24286">
    <property type="entry name" value="CYTOCHROME P450 26"/>
    <property type="match status" value="1"/>
</dbReference>
<reference evidence="9" key="2">
    <citation type="submission" date="2020-08" db="EMBL/GenBank/DDBJ databases">
        <title>Plant Genome Project.</title>
        <authorList>
            <person name="Zhang R.-G."/>
        </authorList>
    </citation>
    <scope>NUCLEOTIDE SEQUENCE</scope>
    <source>
        <strain evidence="9">Huo1</strain>
        <tissue evidence="9">Leaf</tissue>
    </source>
</reference>
<dbReference type="PRINTS" id="PR00465">
    <property type="entry name" value="EP450IV"/>
</dbReference>
<dbReference type="GO" id="GO:0004497">
    <property type="term" value="F:monooxygenase activity"/>
    <property type="evidence" value="ECO:0007669"/>
    <property type="project" value="UniProtKB-KW"/>
</dbReference>
<comment type="similarity">
    <text evidence="2">Belongs to the cytochrome P450 family.</text>
</comment>
<protein>
    <submittedName>
        <fullName evidence="9">Uncharacterized protein</fullName>
    </submittedName>
</protein>
<evidence type="ECO:0000256" key="4">
    <source>
        <dbReference type="ARBA" id="ARBA00022723"/>
    </source>
</evidence>
<dbReference type="PANTHER" id="PTHR24286:SF24">
    <property type="entry name" value="LANOSTEROL 14-ALPHA DEMETHYLASE"/>
    <property type="match status" value="1"/>
</dbReference>
<dbReference type="Gene3D" id="1.10.630.10">
    <property type="entry name" value="Cytochrome P450"/>
    <property type="match status" value="1"/>
</dbReference>
<comment type="caution">
    <text evidence="9">The sequence shown here is derived from an EMBL/GenBank/DDBJ whole genome shotgun (WGS) entry which is preliminary data.</text>
</comment>
<keyword evidence="3" id="KW-0349">Heme</keyword>
<dbReference type="EMBL" id="PNBA02000008">
    <property type="protein sequence ID" value="KAG6416102.1"/>
    <property type="molecule type" value="Genomic_DNA"/>
</dbReference>
<dbReference type="InterPro" id="IPR036396">
    <property type="entry name" value="Cyt_P450_sf"/>
</dbReference>
<keyword evidence="4" id="KW-0479">Metal-binding</keyword>
<reference evidence="9" key="1">
    <citation type="submission" date="2018-01" db="EMBL/GenBank/DDBJ databases">
        <authorList>
            <person name="Mao J.F."/>
        </authorList>
    </citation>
    <scope>NUCLEOTIDE SEQUENCE</scope>
    <source>
        <strain evidence="9">Huo1</strain>
        <tissue evidence="9">Leaf</tissue>
    </source>
</reference>
<dbReference type="GO" id="GO:0005506">
    <property type="term" value="F:iron ion binding"/>
    <property type="evidence" value="ECO:0007669"/>
    <property type="project" value="InterPro"/>
</dbReference>
<dbReference type="Pfam" id="PF00067">
    <property type="entry name" value="p450"/>
    <property type="match status" value="1"/>
</dbReference>
<evidence type="ECO:0000256" key="7">
    <source>
        <dbReference type="ARBA" id="ARBA00023033"/>
    </source>
</evidence>
<evidence type="ECO:0000313" key="10">
    <source>
        <dbReference type="Proteomes" id="UP000298416"/>
    </source>
</evidence>
<comment type="cofactor">
    <cofactor evidence="1">
        <name>heme</name>
        <dbReference type="ChEBI" id="CHEBI:30413"/>
    </cofactor>
</comment>
<evidence type="ECO:0000256" key="2">
    <source>
        <dbReference type="ARBA" id="ARBA00010617"/>
    </source>
</evidence>
<name>A0A8X8ZS49_SALSN</name>
<keyword evidence="5" id="KW-0560">Oxidoreductase</keyword>
<feature type="compositionally biased region" description="Basic and acidic residues" evidence="8">
    <location>
        <begin position="263"/>
        <end position="275"/>
    </location>
</feature>
<dbReference type="GO" id="GO:0016705">
    <property type="term" value="F:oxidoreductase activity, acting on paired donors, with incorporation or reduction of molecular oxygen"/>
    <property type="evidence" value="ECO:0007669"/>
    <property type="project" value="InterPro"/>
</dbReference>
<evidence type="ECO:0000256" key="1">
    <source>
        <dbReference type="ARBA" id="ARBA00001971"/>
    </source>
</evidence>
<feature type="region of interest" description="Disordered" evidence="8">
    <location>
        <begin position="263"/>
        <end position="297"/>
    </location>
</feature>
<evidence type="ECO:0000256" key="8">
    <source>
        <dbReference type="SAM" id="MobiDB-lite"/>
    </source>
</evidence>
<dbReference type="AlphaFoldDB" id="A0A8X8ZS49"/>
<organism evidence="9">
    <name type="scientific">Salvia splendens</name>
    <name type="common">Scarlet sage</name>
    <dbReference type="NCBI Taxonomy" id="180675"/>
    <lineage>
        <taxon>Eukaryota</taxon>
        <taxon>Viridiplantae</taxon>
        <taxon>Streptophyta</taxon>
        <taxon>Embryophyta</taxon>
        <taxon>Tracheophyta</taxon>
        <taxon>Spermatophyta</taxon>
        <taxon>Magnoliopsida</taxon>
        <taxon>eudicotyledons</taxon>
        <taxon>Gunneridae</taxon>
        <taxon>Pentapetalae</taxon>
        <taxon>asterids</taxon>
        <taxon>lamiids</taxon>
        <taxon>Lamiales</taxon>
        <taxon>Lamiaceae</taxon>
        <taxon>Nepetoideae</taxon>
        <taxon>Mentheae</taxon>
        <taxon>Salviinae</taxon>
        <taxon>Salvia</taxon>
        <taxon>Salvia subgen. Calosphace</taxon>
        <taxon>core Calosphace</taxon>
    </lineage>
</organism>
<gene>
    <name evidence="9" type="ORF">SASPL_123526</name>
</gene>
<dbReference type="InterPro" id="IPR001128">
    <property type="entry name" value="Cyt_P450"/>
</dbReference>
<proteinExistence type="inferred from homology"/>
<dbReference type="GO" id="GO:0016126">
    <property type="term" value="P:sterol biosynthetic process"/>
    <property type="evidence" value="ECO:0007669"/>
    <property type="project" value="TreeGrafter"/>
</dbReference>
<evidence type="ECO:0000256" key="5">
    <source>
        <dbReference type="ARBA" id="ARBA00023002"/>
    </source>
</evidence>
<dbReference type="SUPFAM" id="SSF48264">
    <property type="entry name" value="Cytochrome P450"/>
    <property type="match status" value="1"/>
</dbReference>
<dbReference type="Proteomes" id="UP000298416">
    <property type="component" value="Unassembled WGS sequence"/>
</dbReference>
<evidence type="ECO:0000256" key="6">
    <source>
        <dbReference type="ARBA" id="ARBA00023004"/>
    </source>
</evidence>
<keyword evidence="6" id="KW-0408">Iron</keyword>
<dbReference type="GO" id="GO:0020037">
    <property type="term" value="F:heme binding"/>
    <property type="evidence" value="ECO:0007669"/>
    <property type="project" value="InterPro"/>
</dbReference>
<keyword evidence="7" id="KW-0503">Monooxygenase</keyword>
<keyword evidence="10" id="KW-1185">Reference proteome</keyword>